<evidence type="ECO:0000256" key="1">
    <source>
        <dbReference type="SAM" id="MobiDB-lite"/>
    </source>
</evidence>
<evidence type="ECO:0000313" key="3">
    <source>
        <dbReference type="Proteomes" id="UP001554047"/>
    </source>
</evidence>
<sequence>MFGTNKKSENSNGTQGKKRKKRLTVENLINQYLEEKEIHELSDGLSVQIFNDLSAHRIHFMEIPNLSYKNLGAAIQIDQNWIKIKQQDTIIKQQAEIIQLLKETREIN</sequence>
<comment type="caution">
    <text evidence="2">The sequence shown here is derived from an EMBL/GenBank/DDBJ whole genome shotgun (WGS) entry which is preliminary data.</text>
</comment>
<keyword evidence="3" id="KW-1185">Reference proteome</keyword>
<organism evidence="2 3">
    <name type="scientific">Enterococcus entomosocium</name>
    <dbReference type="NCBI Taxonomy" id="3034352"/>
    <lineage>
        <taxon>Bacteria</taxon>
        <taxon>Bacillati</taxon>
        <taxon>Bacillota</taxon>
        <taxon>Bacilli</taxon>
        <taxon>Lactobacillales</taxon>
        <taxon>Enterococcaceae</taxon>
        <taxon>Enterococcus</taxon>
    </lineage>
</organism>
<evidence type="ECO:0000313" key="2">
    <source>
        <dbReference type="EMBL" id="MEW3467137.1"/>
    </source>
</evidence>
<gene>
    <name evidence="2" type="ORF">AB1I55_13635</name>
</gene>
<reference evidence="2 3" key="1">
    <citation type="submission" date="2024-05" db="EMBL/GenBank/DDBJ databases">
        <title>Human gut microbiome strain richness.</title>
        <authorList>
            <person name="Chen-Liaw A."/>
        </authorList>
    </citation>
    <scope>NUCLEOTIDE SEQUENCE [LARGE SCALE GENOMIC DNA]</scope>
    <source>
        <strain evidence="2 3">J1100102st1_G3_J1100102_180507</strain>
    </source>
</reference>
<name>A0ABV3MFC6_9ENTE</name>
<feature type="region of interest" description="Disordered" evidence="1">
    <location>
        <begin position="1"/>
        <end position="20"/>
    </location>
</feature>
<dbReference type="Proteomes" id="UP001554047">
    <property type="component" value="Unassembled WGS sequence"/>
</dbReference>
<proteinExistence type="predicted"/>
<accession>A0ABV3MFC6</accession>
<protein>
    <submittedName>
        <fullName evidence="2">Uncharacterized protein</fullName>
    </submittedName>
</protein>
<dbReference type="RefSeq" id="WP_196043954.1">
    <property type="nucleotide sequence ID" value="NZ_JBDKDV010000010.1"/>
</dbReference>
<dbReference type="EMBL" id="JBFDTB010000025">
    <property type="protein sequence ID" value="MEW3467137.1"/>
    <property type="molecule type" value="Genomic_DNA"/>
</dbReference>